<dbReference type="GO" id="GO:0006281">
    <property type="term" value="P:DNA repair"/>
    <property type="evidence" value="ECO:0007669"/>
    <property type="project" value="InterPro"/>
</dbReference>
<evidence type="ECO:0000259" key="6">
    <source>
        <dbReference type="Pfam" id="PF01368"/>
    </source>
</evidence>
<evidence type="ECO:0000256" key="1">
    <source>
        <dbReference type="ARBA" id="ARBA00005915"/>
    </source>
</evidence>
<dbReference type="GO" id="GO:0008409">
    <property type="term" value="F:5'-3' exonuclease activity"/>
    <property type="evidence" value="ECO:0007669"/>
    <property type="project" value="InterPro"/>
</dbReference>
<evidence type="ECO:0000259" key="9">
    <source>
        <dbReference type="Pfam" id="PF17768"/>
    </source>
</evidence>
<evidence type="ECO:0000313" key="10">
    <source>
        <dbReference type="EMBL" id="ETA74869.1"/>
    </source>
</evidence>
<dbReference type="Pfam" id="PF10141">
    <property type="entry name" value="ssDNA-exonuc_C"/>
    <property type="match status" value="1"/>
</dbReference>
<organism evidence="10 11">
    <name type="scientific">Ligilactobacillus equi DPC 6820</name>
    <dbReference type="NCBI Taxonomy" id="1392007"/>
    <lineage>
        <taxon>Bacteria</taxon>
        <taxon>Bacillati</taxon>
        <taxon>Bacillota</taxon>
        <taxon>Bacilli</taxon>
        <taxon>Lactobacillales</taxon>
        <taxon>Lactobacillaceae</taxon>
        <taxon>Ligilactobacillus</taxon>
    </lineage>
</organism>
<dbReference type="SUPFAM" id="SSF64182">
    <property type="entry name" value="DHH phosphoesterases"/>
    <property type="match status" value="1"/>
</dbReference>
<evidence type="ECO:0000256" key="4">
    <source>
        <dbReference type="ARBA" id="ARBA00022801"/>
    </source>
</evidence>
<feature type="domain" description="RecJ OB" evidence="9">
    <location>
        <begin position="454"/>
        <end position="561"/>
    </location>
</feature>
<evidence type="ECO:0000256" key="5">
    <source>
        <dbReference type="ARBA" id="ARBA00022839"/>
    </source>
</evidence>
<dbReference type="InterPro" id="IPR001667">
    <property type="entry name" value="DDH_dom"/>
</dbReference>
<feature type="domain" description="DHHA1" evidence="7">
    <location>
        <begin position="348"/>
        <end position="437"/>
    </location>
</feature>
<dbReference type="Gene3D" id="3.10.310.30">
    <property type="match status" value="1"/>
</dbReference>
<dbReference type="EMBL" id="AWWH01000040">
    <property type="protein sequence ID" value="ETA74869.1"/>
    <property type="molecule type" value="Genomic_DNA"/>
</dbReference>
<dbReference type="GO" id="GO:0003676">
    <property type="term" value="F:nucleic acid binding"/>
    <property type="evidence" value="ECO:0007669"/>
    <property type="project" value="InterPro"/>
</dbReference>
<accession>V7HXB9</accession>
<keyword evidence="4" id="KW-0378">Hydrolase</keyword>
<feature type="domain" description="Single-stranded-DNA-specific exonuclease RecJ C-terminal" evidence="8">
    <location>
        <begin position="595"/>
        <end position="784"/>
    </location>
</feature>
<comment type="similarity">
    <text evidence="1">Belongs to the RecJ family.</text>
</comment>
<name>V7HXB9_9LACO</name>
<dbReference type="PATRIC" id="fig|1392007.3.peg.311"/>
<feature type="domain" description="DDH" evidence="6">
    <location>
        <begin position="84"/>
        <end position="229"/>
    </location>
</feature>
<keyword evidence="11" id="KW-1185">Reference proteome</keyword>
<dbReference type="Pfam" id="PF17768">
    <property type="entry name" value="RecJ_OB"/>
    <property type="match status" value="1"/>
</dbReference>
<evidence type="ECO:0000313" key="11">
    <source>
        <dbReference type="Proteomes" id="UP000018559"/>
    </source>
</evidence>
<dbReference type="GO" id="GO:0006310">
    <property type="term" value="P:DNA recombination"/>
    <property type="evidence" value="ECO:0007669"/>
    <property type="project" value="InterPro"/>
</dbReference>
<keyword evidence="3" id="KW-0540">Nuclease</keyword>
<dbReference type="NCBIfam" id="TIGR00644">
    <property type="entry name" value="recJ"/>
    <property type="match status" value="1"/>
</dbReference>
<dbReference type="InterPro" id="IPR004610">
    <property type="entry name" value="RecJ"/>
</dbReference>
<dbReference type="PANTHER" id="PTHR30255">
    <property type="entry name" value="SINGLE-STRANDED-DNA-SPECIFIC EXONUCLEASE RECJ"/>
    <property type="match status" value="1"/>
</dbReference>
<dbReference type="InterPro" id="IPR018779">
    <property type="entry name" value="RecJ_C"/>
</dbReference>
<dbReference type="InterPro" id="IPR041122">
    <property type="entry name" value="RecJ_OB"/>
</dbReference>
<sequence length="790" mass="87839">MLWVEAKYTWKLMSANQDQANELSRELGLDPIIAQLLVARGYEDVASAQAFLKPSPDGFYDPFLLHDMDQAVKRIQIAAEKGEKVVVYGDYDVDGLTSTAIVYEVLKEMLGMDVSYYIPDRFQDGYGPNLAVYERLIDEGNQLIITVDNGITGSQAVAYAKSRNVDVIVTDHHELPAQLPEAYAVVHPRYPESEYPFGGLSGAGVAFKLASALLDEIPEDFLDLAALGTVADLVELKDENRLLVTFGLQALNLGQRPGLAYLVSEMGKHLGDLTESDIGFGLGPRLNALGRMGNAQEGVEFLTTLDDQRAQELAKKLQALNTKRQEVVDQIEAEALQNLEDSHLVNLVAGPDWNEGVVGIVASRLVEKTGKPSLVLSLKDDIAKGSGRSVTAFNLFEALDEHRDIMEKFGGHHMACGLTIKEENLPKLQEILDQAAQAVNLEQARKPELTLAGILPLASVNFELVDSLKALAPFGVGNEQPYFGLTDYQVQSTRQLSEGKHLKLQLASANPLKPAQMDVMFFKVADQIEAMTSQVDQLEFVGQLEINEWQGRRSLQMLATDWQIATETAISLKEDTSISETGVRVVDGRMAAGQDLLEILQAGGNFLIFDTKLLERSRQVVTNDQSFMVGPSEIAQLTEAKEVTFVDCPPDLATLSEVLGQLKCQQINLIFYSKDNLANYQLPQHAEFGMMYKYLLRHGEIYRQSLNQHARALKMSRSRLNFILNVFFDAGFVKIRQDRNSFWIEPSETKKDLIQTNVYQQQLARIKVHQQLLASTSQDLENWVLAQMAK</sequence>
<dbReference type="Proteomes" id="UP000018559">
    <property type="component" value="Unassembled WGS sequence"/>
</dbReference>
<reference evidence="10 11" key="1">
    <citation type="journal article" date="2014" name="Genome Announc.">
        <title>The Genome of the Predominant Equine Lactobacillus Species, Lactobacillus equi, Is Reflective of Its Lifestyle Adaptations to an Herbivorous Host.</title>
        <authorList>
            <person name="O'Donnell M.M."/>
            <person name="Harris H.M."/>
            <person name="O'Toole P.W."/>
            <person name="Ross R.P."/>
        </authorList>
    </citation>
    <scope>NUCLEOTIDE SEQUENCE [LARGE SCALE GENOMIC DNA]</scope>
    <source>
        <strain evidence="10 11">DPC 6820</strain>
    </source>
</reference>
<evidence type="ECO:0000256" key="3">
    <source>
        <dbReference type="ARBA" id="ARBA00022722"/>
    </source>
</evidence>
<dbReference type="PANTHER" id="PTHR30255:SF2">
    <property type="entry name" value="SINGLE-STRANDED-DNA-SPECIFIC EXONUCLEASE RECJ"/>
    <property type="match status" value="1"/>
</dbReference>
<evidence type="ECO:0000256" key="2">
    <source>
        <dbReference type="ARBA" id="ARBA00019841"/>
    </source>
</evidence>
<dbReference type="Gene3D" id="3.90.1640.30">
    <property type="match status" value="1"/>
</dbReference>
<comment type="caution">
    <text evidence="10">The sequence shown here is derived from an EMBL/GenBank/DDBJ whole genome shotgun (WGS) entry which is preliminary data.</text>
</comment>
<dbReference type="Pfam" id="PF01368">
    <property type="entry name" value="DHH"/>
    <property type="match status" value="1"/>
</dbReference>
<proteinExistence type="inferred from homology"/>
<protein>
    <recommendedName>
        <fullName evidence="2">Single-stranded-DNA-specific exonuclease RecJ</fullName>
    </recommendedName>
</protein>
<gene>
    <name evidence="10" type="ORF">LEQ_0266c</name>
</gene>
<dbReference type="Pfam" id="PF02272">
    <property type="entry name" value="DHHA1"/>
    <property type="match status" value="1"/>
</dbReference>
<dbReference type="AlphaFoldDB" id="V7HXB9"/>
<evidence type="ECO:0000259" key="8">
    <source>
        <dbReference type="Pfam" id="PF10141"/>
    </source>
</evidence>
<keyword evidence="5 10" id="KW-0269">Exonuclease</keyword>
<dbReference type="InterPro" id="IPR038763">
    <property type="entry name" value="DHH_sf"/>
</dbReference>
<dbReference type="InterPro" id="IPR003156">
    <property type="entry name" value="DHHA1_dom"/>
</dbReference>
<evidence type="ECO:0000259" key="7">
    <source>
        <dbReference type="Pfam" id="PF02272"/>
    </source>
</evidence>
<dbReference type="InterPro" id="IPR051673">
    <property type="entry name" value="SSDNA_exonuclease_RecJ"/>
</dbReference>